<dbReference type="EMBL" id="JAGEPF010000010">
    <property type="protein sequence ID" value="MBO2459372.1"/>
    <property type="molecule type" value="Genomic_DNA"/>
</dbReference>
<evidence type="ECO:0000313" key="2">
    <source>
        <dbReference type="Proteomes" id="UP000680206"/>
    </source>
</evidence>
<evidence type="ECO:0008006" key="3">
    <source>
        <dbReference type="Google" id="ProtNLM"/>
    </source>
</evidence>
<gene>
    <name evidence="1" type="ORF">J4709_17480</name>
</gene>
<reference evidence="1 2" key="1">
    <citation type="submission" date="2021-03" db="EMBL/GenBank/DDBJ databases">
        <title>Actinomadura violae sp. nov., isolated from lichen in Thailand.</title>
        <authorList>
            <person name="Kanchanasin P."/>
            <person name="Saeng-In P."/>
            <person name="Phongsopitanun W."/>
            <person name="Yuki M."/>
            <person name="Kudo T."/>
            <person name="Ohkuma M."/>
            <person name="Tanasupawat S."/>
        </authorList>
    </citation>
    <scope>NUCLEOTIDE SEQUENCE [LARGE SCALE GENOMIC DNA]</scope>
    <source>
        <strain evidence="1 2">LCR2-06</strain>
    </source>
</reference>
<protein>
    <recommendedName>
        <fullName evidence="3">Transglycosylase SLT domain-containing protein</fullName>
    </recommendedName>
</protein>
<keyword evidence="2" id="KW-1185">Reference proteome</keyword>
<name>A0ABS3RRL7_9ACTN</name>
<sequence length="188" mass="18658">MDGPGLAAIAAGSIFTYAGVKGISVPQAVQSIVQGKSPADLPQTAAIGTPTSAAAAAGGSTDGGGGQIVQGGSAQATLQATAASFGWTGDQWQALAQIETHEAGFNPRAKNPSSGALGLAQALGHGNGSATAGTLGNEYGGNGLSDAQAKAANSGDAGAQALWMCNYIKSRYGDPVKAWAFWQAHHWY</sequence>
<dbReference type="Proteomes" id="UP000680206">
    <property type="component" value="Unassembled WGS sequence"/>
</dbReference>
<accession>A0ABS3RRL7</accession>
<evidence type="ECO:0000313" key="1">
    <source>
        <dbReference type="EMBL" id="MBO2459372.1"/>
    </source>
</evidence>
<proteinExistence type="predicted"/>
<organism evidence="1 2">
    <name type="scientific">Actinomadura violacea</name>
    <dbReference type="NCBI Taxonomy" id="2819934"/>
    <lineage>
        <taxon>Bacteria</taxon>
        <taxon>Bacillati</taxon>
        <taxon>Actinomycetota</taxon>
        <taxon>Actinomycetes</taxon>
        <taxon>Streptosporangiales</taxon>
        <taxon>Thermomonosporaceae</taxon>
        <taxon>Actinomadura</taxon>
    </lineage>
</organism>
<dbReference type="RefSeq" id="WP_208241960.1">
    <property type="nucleotide sequence ID" value="NZ_JAGEPF010000010.1"/>
</dbReference>
<comment type="caution">
    <text evidence="1">The sequence shown here is derived from an EMBL/GenBank/DDBJ whole genome shotgun (WGS) entry which is preliminary data.</text>
</comment>
<dbReference type="Gene3D" id="1.10.530.10">
    <property type="match status" value="1"/>
</dbReference>